<dbReference type="GO" id="GO:0008270">
    <property type="term" value="F:zinc ion binding"/>
    <property type="evidence" value="ECO:0007669"/>
    <property type="project" value="UniProtKB-KW"/>
</dbReference>
<protein>
    <recommendedName>
        <fullName evidence="3">C2H2-type domain-containing protein</fullName>
    </recommendedName>
</protein>
<keyword evidence="1" id="KW-0479">Metal-binding</keyword>
<dbReference type="HOGENOM" id="CLU_694472_0_0_1"/>
<dbReference type="Proteomes" id="UP000030106">
    <property type="component" value="Unassembled WGS sequence"/>
</dbReference>
<sequence length="402" mass="45283">MTEMYADCPDEKHDIDEDDYKGDIYDDEITSGARSYTIRDYFDIRIDELTRQLRNTVAYPRTDTQCDGFAFDSIQDYLDRERDWHSGPYKCFICGQIFASGPRLRRHDHYTDSEERKAEVEAAETRKNACWGVKIYHGNELARRRAKLLLKKIKLEEADQKKKTDRKTVRDVVKREMAKQRKRDGPLVVIGVVGETVMGEVEDEKGGGNCDEPCCPAFERRFINDKAHQRHVASQGHVAAMRMGAALLEQLTTTAGFKTSLTETPSRPTNIDMSGRGHNRDTTPPPSRLVGTAPTQQLLSPPATPHGPSSSSSSLLSSSSSSRGEQETSWDSTEHIPLRLERRLTLTQQALRELRCNAPGCGMYGRQMASSQSYWGHLASEGHVKALKTWSERGGEAVYVHV</sequence>
<comment type="caution">
    <text evidence="4">The sequence shown here is derived from an EMBL/GenBank/DDBJ whole genome shotgun (WGS) entry which is preliminary data.</text>
</comment>
<evidence type="ECO:0000313" key="5">
    <source>
        <dbReference type="Proteomes" id="UP000030106"/>
    </source>
</evidence>
<keyword evidence="1" id="KW-0863">Zinc-finger</keyword>
<organism evidence="4 5">
    <name type="scientific">Beauveria bassiana D1-5</name>
    <dbReference type="NCBI Taxonomy" id="1245745"/>
    <lineage>
        <taxon>Eukaryota</taxon>
        <taxon>Fungi</taxon>
        <taxon>Dikarya</taxon>
        <taxon>Ascomycota</taxon>
        <taxon>Pezizomycotina</taxon>
        <taxon>Sordariomycetes</taxon>
        <taxon>Hypocreomycetidae</taxon>
        <taxon>Hypocreales</taxon>
        <taxon>Cordycipitaceae</taxon>
        <taxon>Beauveria</taxon>
    </lineage>
</organism>
<dbReference type="PROSITE" id="PS50157">
    <property type="entry name" value="ZINC_FINGER_C2H2_2"/>
    <property type="match status" value="1"/>
</dbReference>
<dbReference type="OrthoDB" id="4868114at2759"/>
<feature type="compositionally biased region" description="Low complexity" evidence="2">
    <location>
        <begin position="309"/>
        <end position="322"/>
    </location>
</feature>
<evidence type="ECO:0000259" key="3">
    <source>
        <dbReference type="PROSITE" id="PS50157"/>
    </source>
</evidence>
<dbReference type="InterPro" id="IPR013087">
    <property type="entry name" value="Znf_C2H2_type"/>
</dbReference>
<proteinExistence type="predicted"/>
<feature type="compositionally biased region" description="Polar residues" evidence="2">
    <location>
        <begin position="257"/>
        <end position="272"/>
    </location>
</feature>
<feature type="region of interest" description="Disordered" evidence="2">
    <location>
        <begin position="257"/>
        <end position="334"/>
    </location>
</feature>
<accession>A0A0A2VN57</accession>
<reference evidence="4 5" key="1">
    <citation type="submission" date="2012-10" db="EMBL/GenBank/DDBJ databases">
        <title>Genome sequencing and analysis of entomopathogenic fungi Beauveria bassiana D1-5.</title>
        <authorList>
            <person name="Li Q."/>
            <person name="Wang L."/>
            <person name="Zhang Z."/>
            <person name="Wang Q."/>
            <person name="Ren J."/>
            <person name="Wang M."/>
            <person name="Xu W."/>
            <person name="Wang J."/>
            <person name="Lu Y."/>
            <person name="Du Q."/>
            <person name="Sun Z."/>
        </authorList>
    </citation>
    <scope>NUCLEOTIDE SEQUENCE [LARGE SCALE GENOMIC DNA]</scope>
    <source>
        <strain evidence="4 5">D1-5</strain>
    </source>
</reference>
<feature type="domain" description="C2H2-type" evidence="3">
    <location>
        <begin position="89"/>
        <end position="117"/>
    </location>
</feature>
<dbReference type="STRING" id="1245745.A0A0A2VN57"/>
<keyword evidence="1" id="KW-0862">Zinc</keyword>
<name>A0A0A2VN57_BEABA</name>
<gene>
    <name evidence="4" type="ORF">BBAD15_g6937</name>
</gene>
<evidence type="ECO:0000256" key="2">
    <source>
        <dbReference type="SAM" id="MobiDB-lite"/>
    </source>
</evidence>
<evidence type="ECO:0000313" key="4">
    <source>
        <dbReference type="EMBL" id="KGQ07742.1"/>
    </source>
</evidence>
<dbReference type="EMBL" id="ANFO01000651">
    <property type="protein sequence ID" value="KGQ07742.1"/>
    <property type="molecule type" value="Genomic_DNA"/>
</dbReference>
<evidence type="ECO:0000256" key="1">
    <source>
        <dbReference type="PROSITE-ProRule" id="PRU00042"/>
    </source>
</evidence>
<dbReference type="AlphaFoldDB" id="A0A0A2VN57"/>